<dbReference type="PANTHER" id="PTHR22776">
    <property type="entry name" value="MARVEL-CONTAINING POTENTIAL LIPID RAFT-ASSOCIATED PROTEIN"/>
    <property type="match status" value="1"/>
</dbReference>
<evidence type="ECO:0000256" key="2">
    <source>
        <dbReference type="ARBA" id="ARBA00022692"/>
    </source>
</evidence>
<dbReference type="InterPro" id="IPR008253">
    <property type="entry name" value="Marvel"/>
</dbReference>
<dbReference type="Pfam" id="PF01284">
    <property type="entry name" value="MARVEL"/>
    <property type="match status" value="1"/>
</dbReference>
<proteinExistence type="predicted"/>
<evidence type="ECO:0000313" key="8">
    <source>
        <dbReference type="EMBL" id="KPP57922.1"/>
    </source>
</evidence>
<dbReference type="Proteomes" id="UP000034805">
    <property type="component" value="Unassembled WGS sequence"/>
</dbReference>
<feature type="transmembrane region" description="Helical" evidence="6">
    <location>
        <begin position="32"/>
        <end position="55"/>
    </location>
</feature>
<keyword evidence="2 5" id="KW-0812">Transmembrane</keyword>
<dbReference type="GO" id="GO:0016020">
    <property type="term" value="C:membrane"/>
    <property type="evidence" value="ECO:0007669"/>
    <property type="project" value="UniProtKB-SubCell"/>
</dbReference>
<dbReference type="EMBL" id="JARO02015102">
    <property type="protein sequence ID" value="KPP57922.1"/>
    <property type="molecule type" value="Genomic_DNA"/>
</dbReference>
<name>A0A0P7UFJ0_SCLFO</name>
<evidence type="ECO:0000256" key="4">
    <source>
        <dbReference type="ARBA" id="ARBA00023136"/>
    </source>
</evidence>
<evidence type="ECO:0000259" key="7">
    <source>
        <dbReference type="PROSITE" id="PS51225"/>
    </source>
</evidence>
<dbReference type="PROSITE" id="PS51225">
    <property type="entry name" value="MARVEL"/>
    <property type="match status" value="1"/>
</dbReference>
<comment type="subcellular location">
    <subcellularLocation>
        <location evidence="1">Membrane</location>
        <topology evidence="1">Multi-pass membrane protein</topology>
    </subcellularLocation>
</comment>
<feature type="transmembrane region" description="Helical" evidence="6">
    <location>
        <begin position="100"/>
        <end position="118"/>
    </location>
</feature>
<dbReference type="PANTHER" id="PTHR22776:SF89">
    <property type="entry name" value="CKLF-LIKE MARVEL TRANSMEMBRANE DOMAIN-CONTAINING PROTEIN 7"/>
    <property type="match status" value="1"/>
</dbReference>
<dbReference type="AlphaFoldDB" id="A0A0P7UFJ0"/>
<protein>
    <submittedName>
        <fullName evidence="8">CKLF-like MARVEL transmembrane domain-containing protein 7-like</fullName>
    </submittedName>
</protein>
<keyword evidence="4 5" id="KW-0472">Membrane</keyword>
<evidence type="ECO:0000256" key="5">
    <source>
        <dbReference type="PROSITE-ProRule" id="PRU00581"/>
    </source>
</evidence>
<evidence type="ECO:0000256" key="3">
    <source>
        <dbReference type="ARBA" id="ARBA00022989"/>
    </source>
</evidence>
<evidence type="ECO:0000256" key="6">
    <source>
        <dbReference type="SAM" id="Phobius"/>
    </source>
</evidence>
<evidence type="ECO:0000256" key="1">
    <source>
        <dbReference type="ARBA" id="ARBA00004141"/>
    </source>
</evidence>
<reference evidence="8 9" key="1">
    <citation type="submission" date="2015-08" db="EMBL/GenBank/DDBJ databases">
        <title>The genome of the Asian arowana (Scleropages formosus).</title>
        <authorList>
            <person name="Tan M.H."/>
            <person name="Gan H.M."/>
            <person name="Croft L.J."/>
            <person name="Austin C.M."/>
        </authorList>
    </citation>
    <scope>NUCLEOTIDE SEQUENCE [LARGE SCALE GENOMIC DNA]</scope>
    <source>
        <strain evidence="8">Aro1</strain>
    </source>
</reference>
<comment type="caution">
    <text evidence="8">The sequence shown here is derived from an EMBL/GenBank/DDBJ whole genome shotgun (WGS) entry which is preliminary data.</text>
</comment>
<feature type="transmembrane region" description="Helical" evidence="6">
    <location>
        <begin position="61"/>
        <end position="80"/>
    </location>
</feature>
<feature type="transmembrane region" description="Helical" evidence="6">
    <location>
        <begin position="124"/>
        <end position="146"/>
    </location>
</feature>
<keyword evidence="3 6" id="KW-1133">Transmembrane helix</keyword>
<organism evidence="8 9">
    <name type="scientific">Scleropages formosus</name>
    <name type="common">Asian bonytongue</name>
    <name type="synonym">Osteoglossum formosum</name>
    <dbReference type="NCBI Taxonomy" id="113540"/>
    <lineage>
        <taxon>Eukaryota</taxon>
        <taxon>Metazoa</taxon>
        <taxon>Chordata</taxon>
        <taxon>Craniata</taxon>
        <taxon>Vertebrata</taxon>
        <taxon>Euteleostomi</taxon>
        <taxon>Actinopterygii</taxon>
        <taxon>Neopterygii</taxon>
        <taxon>Teleostei</taxon>
        <taxon>Osteoglossocephala</taxon>
        <taxon>Osteoglossomorpha</taxon>
        <taxon>Osteoglossiformes</taxon>
        <taxon>Osteoglossidae</taxon>
        <taxon>Scleropages</taxon>
    </lineage>
</organism>
<feature type="domain" description="MARVEL" evidence="7">
    <location>
        <begin position="26"/>
        <end position="153"/>
    </location>
</feature>
<dbReference type="InterPro" id="IPR050578">
    <property type="entry name" value="MARVEL-CKLF_proteins"/>
</dbReference>
<sequence>MEDSVLLEERPPYARSAGIALRNSRKLNVPSAISAPCLQVALLIAFLCVHCSSWWTDFSAFRYFQVVTLWFLVTFLIFLFMHIFRLQSKMPCINWALTEFLHYAVGMLLIFIASLVAAVKSRGIFALIAGSVFGFIATVLLAISVCRSYRVACGSQPTSERRVLPSHRDTAVLLPSMFEDVRRVQSTVVPKCHMESRICAKCPSAYWDGH</sequence>
<gene>
    <name evidence="8" type="ORF">Z043_124304</name>
</gene>
<dbReference type="STRING" id="113540.ENSSFOP00015049827"/>
<evidence type="ECO:0000313" key="9">
    <source>
        <dbReference type="Proteomes" id="UP000034805"/>
    </source>
</evidence>
<accession>A0A0P7UFJ0</accession>